<organism evidence="1 2">
    <name type="scientific">Escherichia coli O6</name>
    <dbReference type="NCBI Taxonomy" id="217992"/>
    <lineage>
        <taxon>Bacteria</taxon>
        <taxon>Pseudomonadati</taxon>
        <taxon>Pseudomonadota</taxon>
        <taxon>Gammaproteobacteria</taxon>
        <taxon>Enterobacterales</taxon>
        <taxon>Enterobacteriaceae</taxon>
        <taxon>Escherichia</taxon>
    </lineage>
</organism>
<proteinExistence type="predicted"/>
<evidence type="ECO:0000313" key="1">
    <source>
        <dbReference type="EMBL" id="EFA5392386.1"/>
    </source>
</evidence>
<dbReference type="Proteomes" id="UP000561849">
    <property type="component" value="Unassembled WGS sequence"/>
</dbReference>
<protein>
    <submittedName>
        <fullName evidence="1">Uncharacterized protein</fullName>
    </submittedName>
</protein>
<gene>
    <name evidence="1" type="ORF">EIG44_12910</name>
</gene>
<accession>A0AAD2NW09</accession>
<reference evidence="1 2" key="1">
    <citation type="submission" date="2019-02" db="EMBL/GenBank/DDBJ databases">
        <authorList>
            <consortium name="GenomeTrakr network: Whole genome sequencing for foodborne pathogen traceback"/>
        </authorList>
    </citation>
    <scope>NUCLEOTIDE SEQUENCE [LARGE SCALE GENOMIC DNA]</scope>
    <source>
        <strain evidence="1 2">PSU-1735</strain>
    </source>
</reference>
<dbReference type="AlphaFoldDB" id="A0AAD2NW09"/>
<name>A0AAD2NW09_ECOLX</name>
<dbReference type="EMBL" id="AASBBO010000013">
    <property type="protein sequence ID" value="EFA5392386.1"/>
    <property type="molecule type" value="Genomic_DNA"/>
</dbReference>
<comment type="caution">
    <text evidence="1">The sequence shown here is derived from an EMBL/GenBank/DDBJ whole genome shotgun (WGS) entry which is preliminary data.</text>
</comment>
<evidence type="ECO:0000313" key="2">
    <source>
        <dbReference type="Proteomes" id="UP000561849"/>
    </source>
</evidence>
<sequence>MYPSNLLFGFYSIKVGALHWNQFIYTLYVSLNNWHLLHCAIERLRNGAYTTGQTNFFWFTSPGDAGELRFSASNQNR</sequence>